<feature type="transmembrane region" description="Helical" evidence="7">
    <location>
        <begin position="329"/>
        <end position="351"/>
    </location>
</feature>
<feature type="transmembrane region" description="Helical" evidence="7">
    <location>
        <begin position="393"/>
        <end position="413"/>
    </location>
</feature>
<dbReference type="Proteomes" id="UP000054693">
    <property type="component" value="Unassembled WGS sequence"/>
</dbReference>
<feature type="transmembrane region" description="Helical" evidence="7">
    <location>
        <begin position="425"/>
        <end position="443"/>
    </location>
</feature>
<evidence type="ECO:0000259" key="8">
    <source>
        <dbReference type="Pfam" id="PF09335"/>
    </source>
</evidence>
<evidence type="ECO:0000313" key="10">
    <source>
        <dbReference type="EMBL" id="KTD73184.1"/>
    </source>
</evidence>
<gene>
    <name evidence="10" type="primary">lssY</name>
    <name evidence="10" type="ORF">Ltuc_1031</name>
</gene>
<dbReference type="InterPro" id="IPR032816">
    <property type="entry name" value="VTT_dom"/>
</dbReference>
<dbReference type="PATRIC" id="fig|40335.7.peg.1085"/>
<dbReference type="STRING" id="40335.Ltuc_1031"/>
<dbReference type="PANTHER" id="PTHR30353">
    <property type="entry name" value="INNER MEMBRANE PROTEIN DEDA-RELATED"/>
    <property type="match status" value="1"/>
</dbReference>
<keyword evidence="4 7" id="KW-0812">Transmembrane</keyword>
<dbReference type="EMBL" id="LNZA01000001">
    <property type="protein sequence ID" value="KTD73184.1"/>
    <property type="molecule type" value="Genomic_DNA"/>
</dbReference>
<feature type="domain" description="VTT" evidence="8">
    <location>
        <begin position="42"/>
        <end position="165"/>
    </location>
</feature>
<dbReference type="InterPro" id="IPR025902">
    <property type="entry name" value="LssY-like-C_dom"/>
</dbReference>
<dbReference type="SUPFAM" id="SSF48317">
    <property type="entry name" value="Acid phosphatase/Vanadium-dependent haloperoxidase"/>
    <property type="match status" value="1"/>
</dbReference>
<keyword evidence="11" id="KW-1185">Reference proteome</keyword>
<evidence type="ECO:0000256" key="6">
    <source>
        <dbReference type="ARBA" id="ARBA00023136"/>
    </source>
</evidence>
<evidence type="ECO:0000256" key="5">
    <source>
        <dbReference type="ARBA" id="ARBA00022989"/>
    </source>
</evidence>
<name>A0A0W0ZWI7_9GAMM</name>
<evidence type="ECO:0000256" key="2">
    <source>
        <dbReference type="ARBA" id="ARBA00010792"/>
    </source>
</evidence>
<evidence type="ECO:0000256" key="7">
    <source>
        <dbReference type="SAM" id="Phobius"/>
    </source>
</evidence>
<dbReference type="Pfam" id="PF14067">
    <property type="entry name" value="LssY_C"/>
    <property type="match status" value="1"/>
</dbReference>
<evidence type="ECO:0000256" key="1">
    <source>
        <dbReference type="ARBA" id="ARBA00004651"/>
    </source>
</evidence>
<feature type="transmembrane region" description="Helical" evidence="7">
    <location>
        <begin position="297"/>
        <end position="322"/>
    </location>
</feature>
<feature type="transmembrane region" description="Helical" evidence="7">
    <location>
        <begin position="455"/>
        <end position="476"/>
    </location>
</feature>
<dbReference type="GO" id="GO:0005886">
    <property type="term" value="C:plasma membrane"/>
    <property type="evidence" value="ECO:0007669"/>
    <property type="project" value="UniProtKB-SubCell"/>
</dbReference>
<evidence type="ECO:0000313" key="11">
    <source>
        <dbReference type="Proteomes" id="UP000054693"/>
    </source>
</evidence>
<comment type="subcellular location">
    <subcellularLocation>
        <location evidence="1">Cell membrane</location>
        <topology evidence="1">Multi-pass membrane protein</topology>
    </subcellularLocation>
</comment>
<feature type="transmembrane region" description="Helical" evidence="7">
    <location>
        <begin position="183"/>
        <end position="205"/>
    </location>
</feature>
<dbReference type="PANTHER" id="PTHR30353:SF15">
    <property type="entry name" value="INNER MEMBRANE PROTEIN YABI"/>
    <property type="match status" value="1"/>
</dbReference>
<keyword evidence="3" id="KW-1003">Cell membrane</keyword>
<feature type="transmembrane region" description="Helical" evidence="7">
    <location>
        <begin position="251"/>
        <end position="277"/>
    </location>
</feature>
<comment type="caution">
    <text evidence="10">The sequence shown here is derived from an EMBL/GenBank/DDBJ whole genome shotgun (WGS) entry which is preliminary data.</text>
</comment>
<feature type="transmembrane region" description="Helical" evidence="7">
    <location>
        <begin position="357"/>
        <end position="386"/>
    </location>
</feature>
<reference evidence="10 11" key="1">
    <citation type="submission" date="2015-11" db="EMBL/GenBank/DDBJ databases">
        <title>Genomic analysis of 38 Legionella species identifies large and diverse effector repertoires.</title>
        <authorList>
            <person name="Burstein D."/>
            <person name="Amaro F."/>
            <person name="Zusman T."/>
            <person name="Lifshitz Z."/>
            <person name="Cohen O."/>
            <person name="Gilbert J.A."/>
            <person name="Pupko T."/>
            <person name="Shuman H.A."/>
            <person name="Segal G."/>
        </authorList>
    </citation>
    <scope>NUCLEOTIDE SEQUENCE [LARGE SCALE GENOMIC DNA]</scope>
    <source>
        <strain evidence="10 11">ATCC 49180</strain>
    </source>
</reference>
<feature type="transmembrane region" description="Helical" evidence="7">
    <location>
        <begin position="146"/>
        <end position="171"/>
    </location>
</feature>
<dbReference type="InterPro" id="IPR036938">
    <property type="entry name" value="PAP2/HPO_sf"/>
</dbReference>
<feature type="transmembrane region" description="Helical" evidence="7">
    <location>
        <begin position="120"/>
        <end position="139"/>
    </location>
</feature>
<organism evidence="10 11">
    <name type="scientific">Legionella tucsonensis</name>
    <dbReference type="NCBI Taxonomy" id="40335"/>
    <lineage>
        <taxon>Bacteria</taxon>
        <taxon>Pseudomonadati</taxon>
        <taxon>Pseudomonadota</taxon>
        <taxon>Gammaproteobacteria</taxon>
        <taxon>Legionellales</taxon>
        <taxon>Legionellaceae</taxon>
        <taxon>Legionella</taxon>
    </lineage>
</organism>
<comment type="similarity">
    <text evidence="2">Belongs to the DedA family.</text>
</comment>
<dbReference type="OrthoDB" id="9780918at2"/>
<keyword evidence="5 7" id="KW-1133">Transmembrane helix</keyword>
<feature type="transmembrane region" description="Helical" evidence="7">
    <location>
        <begin position="64"/>
        <end position="87"/>
    </location>
</feature>
<dbReference type="CDD" id="cd03392">
    <property type="entry name" value="PAP2_like_2"/>
    <property type="match status" value="1"/>
</dbReference>
<protein>
    <submittedName>
        <fullName evidence="10">Legionella secretion system protein Y</fullName>
    </submittedName>
</protein>
<evidence type="ECO:0000256" key="4">
    <source>
        <dbReference type="ARBA" id="ARBA00022692"/>
    </source>
</evidence>
<keyword evidence="6 7" id="KW-0472">Membrane</keyword>
<dbReference type="InterPro" id="IPR032818">
    <property type="entry name" value="DedA-like"/>
</dbReference>
<dbReference type="AlphaFoldDB" id="A0A0W0ZWI7"/>
<feature type="domain" description="LssY-like C-terminal" evidence="9">
    <location>
        <begin position="507"/>
        <end position="616"/>
    </location>
</feature>
<accession>A0A0W0ZWI7</accession>
<sequence>MNLFVEYVQPLTNWLQQNPHWSLFITFLISLTESLAIVGSIVPGSVTMTAIGILAGSGIMRIDLTLLAAILGAVAGDSLSYLLGYYYSDRLLEVWPFSKYPRWIQYGKDFFETHGGKSVLIGRFVGPLRSIIPVIAGIMHMQQWRFFVANVISAIGWSILYIMPGVIIGAASHELSTESATRLFLLILILLVGIWLLSLFIKWTIRLLSSILKIYLHDFWLKLKNNSLLIYVYDAFTPQAEANHYHTASTVLITVLCLLFFLILLGLTVTTQCLTLINLPTHLLLQSFNTPILKVFFIYCTQLTSPITILTLFIICCCWFIYNKNRVAVIHLCSLIFFSSFIALSLTYLVYSPRPPGLVVVMLGSSFPAINLLIATALYGFILFYINKSTHALFTGVLKSIVFTILGFSGLGYLYLGDYWLTDVFASYFLGTTICLIHCLIYRKSNIFIKKKTHSSLIIFPLFIGIFLSSLTSTYFNFKTLSYNHTPYHKKFTLNEKTWWEQKKTILPIYQYSRVGKRISFFNLQFAGDLDVLQKSLEENGWQSHEDSFFTNLLMRMNHQPNSIKLPLLTQLYENKAPMLIMTYKDQQTKLTLELRVWESNYNLLKSNQPLWIGSIHPSSRANKQRSNLGYFPNLINPLNYMFKTKNPFTVKQIKFPDTEIKTTIYPTQPYLTLIKEKKEAHTTLNMNKKNIDGINISSHKN</sequence>
<dbReference type="Pfam" id="PF09335">
    <property type="entry name" value="VTT_dom"/>
    <property type="match status" value="1"/>
</dbReference>
<proteinExistence type="inferred from homology"/>
<evidence type="ECO:0000256" key="3">
    <source>
        <dbReference type="ARBA" id="ARBA00022475"/>
    </source>
</evidence>
<evidence type="ECO:0000259" key="9">
    <source>
        <dbReference type="Pfam" id="PF14067"/>
    </source>
</evidence>
<dbReference type="RefSeq" id="WP_058520244.1">
    <property type="nucleotide sequence ID" value="NZ_CAAAIP010000001.1"/>
</dbReference>